<evidence type="ECO:0000313" key="1">
    <source>
        <dbReference type="EMBL" id="SEB65825.1"/>
    </source>
</evidence>
<sequence>MVDDRGWNAFLTTVGSPDEVLDTQRVTDAARPTVAELGNLPILVSKQHYDHPPRFVGLMDVDGRLTFTSTTGRESPEYMADPSNREIWGINSYLQDFPWVESFITTAAPGDDAVFTDQSGDFAWE</sequence>
<accession>A0A1H4L648</accession>
<organism evidence="1 2">
    <name type="scientific">Tsukamurella tyrosinosolvens</name>
    <dbReference type="NCBI Taxonomy" id="57704"/>
    <lineage>
        <taxon>Bacteria</taxon>
        <taxon>Bacillati</taxon>
        <taxon>Actinomycetota</taxon>
        <taxon>Actinomycetes</taxon>
        <taxon>Mycobacteriales</taxon>
        <taxon>Tsukamurellaceae</taxon>
        <taxon>Tsukamurella</taxon>
    </lineage>
</organism>
<name>A0A1H4L648_TSUTY</name>
<dbReference type="Proteomes" id="UP000182241">
    <property type="component" value="Unassembled WGS sequence"/>
</dbReference>
<protein>
    <submittedName>
        <fullName evidence="1">Uncharacterized protein</fullName>
    </submittedName>
</protein>
<gene>
    <name evidence="1" type="ORF">SAMN04489793_0460</name>
</gene>
<reference evidence="2" key="1">
    <citation type="submission" date="2016-10" db="EMBL/GenBank/DDBJ databases">
        <authorList>
            <person name="Varghese N."/>
            <person name="Submissions S."/>
        </authorList>
    </citation>
    <scope>NUCLEOTIDE SEQUENCE [LARGE SCALE GENOMIC DNA]</scope>
    <source>
        <strain evidence="2">DSM 44234</strain>
    </source>
</reference>
<proteinExistence type="predicted"/>
<dbReference type="EMBL" id="FNSA01000003">
    <property type="protein sequence ID" value="SEB65825.1"/>
    <property type="molecule type" value="Genomic_DNA"/>
</dbReference>
<evidence type="ECO:0000313" key="2">
    <source>
        <dbReference type="Proteomes" id="UP000182241"/>
    </source>
</evidence>
<keyword evidence="2" id="KW-1185">Reference proteome</keyword>
<dbReference type="AlphaFoldDB" id="A0A1H4L648"/>